<dbReference type="EMBL" id="JADBEM010000001">
    <property type="protein sequence ID" value="MBE1605724.1"/>
    <property type="molecule type" value="Genomic_DNA"/>
</dbReference>
<name>A0A927MS95_9ACTN</name>
<protein>
    <submittedName>
        <fullName evidence="1">Uncharacterized protein</fullName>
    </submittedName>
</protein>
<proteinExistence type="predicted"/>
<sequence length="55" mass="5948">MIADSYLARESARIAYQFEGRGAPVRFAHGVSLGRAAVRRIHLADSSGQSERATS</sequence>
<comment type="caution">
    <text evidence="1">The sequence shown here is derived from an EMBL/GenBank/DDBJ whole genome shotgun (WGS) entry which is preliminary data.</text>
</comment>
<evidence type="ECO:0000313" key="2">
    <source>
        <dbReference type="Proteomes" id="UP000638648"/>
    </source>
</evidence>
<accession>A0A927MS95</accession>
<dbReference type="Proteomes" id="UP000638648">
    <property type="component" value="Unassembled WGS sequence"/>
</dbReference>
<dbReference type="AlphaFoldDB" id="A0A927MS95"/>
<reference evidence="1" key="1">
    <citation type="submission" date="2020-10" db="EMBL/GenBank/DDBJ databases">
        <title>Sequencing the genomes of 1000 actinobacteria strains.</title>
        <authorList>
            <person name="Klenk H.-P."/>
        </authorList>
    </citation>
    <scope>NUCLEOTIDE SEQUENCE</scope>
    <source>
        <strain evidence="1">DSM 45354</strain>
    </source>
</reference>
<organism evidence="1 2">
    <name type="scientific">Actinopolymorpha pittospori</name>
    <dbReference type="NCBI Taxonomy" id="648752"/>
    <lineage>
        <taxon>Bacteria</taxon>
        <taxon>Bacillati</taxon>
        <taxon>Actinomycetota</taxon>
        <taxon>Actinomycetes</taxon>
        <taxon>Propionibacteriales</taxon>
        <taxon>Actinopolymorphaceae</taxon>
        <taxon>Actinopolymorpha</taxon>
    </lineage>
</organism>
<gene>
    <name evidence="1" type="ORF">HEB94_002572</name>
</gene>
<evidence type="ECO:0000313" key="1">
    <source>
        <dbReference type="EMBL" id="MBE1605724.1"/>
    </source>
</evidence>
<keyword evidence="2" id="KW-1185">Reference proteome</keyword>